<evidence type="ECO:0000313" key="2">
    <source>
        <dbReference type="EMBL" id="MEA5518200.1"/>
    </source>
</evidence>
<dbReference type="Gene3D" id="1.10.30.50">
    <property type="match status" value="1"/>
</dbReference>
<proteinExistence type="predicted"/>
<organism evidence="2 3">
    <name type="scientific">Limnoraphis robusta CCNP1315</name>
    <dbReference type="NCBI Taxonomy" id="3110306"/>
    <lineage>
        <taxon>Bacteria</taxon>
        <taxon>Bacillati</taxon>
        <taxon>Cyanobacteriota</taxon>
        <taxon>Cyanophyceae</taxon>
        <taxon>Oscillatoriophycideae</taxon>
        <taxon>Oscillatoriales</taxon>
        <taxon>Sirenicapillariaceae</taxon>
        <taxon>Limnoraphis</taxon>
    </lineage>
</organism>
<dbReference type="PANTHER" id="PTHR33877:SF2">
    <property type="entry name" value="OS07G0170200 PROTEIN"/>
    <property type="match status" value="1"/>
</dbReference>
<dbReference type="Pfam" id="PF01844">
    <property type="entry name" value="HNH"/>
    <property type="match status" value="1"/>
</dbReference>
<reference evidence="2 3" key="1">
    <citation type="submission" date="2023-12" db="EMBL/GenBank/DDBJ databases">
        <title>Baltic Sea Cyanobacteria.</title>
        <authorList>
            <person name="Delbaje E."/>
            <person name="Fewer D.P."/>
            <person name="Shishido T.K."/>
        </authorList>
    </citation>
    <scope>NUCLEOTIDE SEQUENCE [LARGE SCALE GENOMIC DNA]</scope>
    <source>
        <strain evidence="2 3">CCNP 1315</strain>
    </source>
</reference>
<keyword evidence="2" id="KW-0378">Hydrolase</keyword>
<dbReference type="PANTHER" id="PTHR33877">
    <property type="entry name" value="SLL1193 PROTEIN"/>
    <property type="match status" value="1"/>
</dbReference>
<keyword evidence="3" id="KW-1185">Reference proteome</keyword>
<evidence type="ECO:0000259" key="1">
    <source>
        <dbReference type="SMART" id="SM00507"/>
    </source>
</evidence>
<dbReference type="Pfam" id="PF14239">
    <property type="entry name" value="RRXRR"/>
    <property type="match status" value="1"/>
</dbReference>
<accession>A0ABU5TTI2</accession>
<protein>
    <submittedName>
        <fullName evidence="2">RNA-guided endonuclease IscB</fullName>
    </submittedName>
</protein>
<dbReference type="InterPro" id="IPR003615">
    <property type="entry name" value="HNH_nuc"/>
</dbReference>
<comment type="caution">
    <text evidence="2">The sequence shown here is derived from an EMBL/GenBank/DDBJ whole genome shotgun (WGS) entry which is preliminary data.</text>
</comment>
<name>A0ABU5TTI2_9CYAN</name>
<dbReference type="NCBIfam" id="NF040563">
    <property type="entry name" value="guided_IscB"/>
    <property type="match status" value="1"/>
</dbReference>
<dbReference type="RefSeq" id="WP_323271916.1">
    <property type="nucleotide sequence ID" value="NZ_JAYGHT010000007.1"/>
</dbReference>
<evidence type="ECO:0000313" key="3">
    <source>
        <dbReference type="Proteomes" id="UP001301728"/>
    </source>
</evidence>
<dbReference type="EMBL" id="JAYGHT010000007">
    <property type="protein sequence ID" value="MEA5518200.1"/>
    <property type="molecule type" value="Genomic_DNA"/>
</dbReference>
<keyword evidence="2" id="KW-0540">Nuclease</keyword>
<dbReference type="InterPro" id="IPR002711">
    <property type="entry name" value="HNH"/>
</dbReference>
<gene>
    <name evidence="2" type="primary">iscB</name>
    <name evidence="2" type="ORF">VB854_04460</name>
</gene>
<dbReference type="InterPro" id="IPR047693">
    <property type="entry name" value="RNA-guided_IscB-like"/>
</dbReference>
<dbReference type="InterPro" id="IPR025938">
    <property type="entry name" value="RRXRR_dom"/>
</dbReference>
<keyword evidence="2" id="KW-0255">Endonuclease</keyword>
<dbReference type="Proteomes" id="UP001301728">
    <property type="component" value="Unassembled WGS sequence"/>
</dbReference>
<dbReference type="GO" id="GO:0004519">
    <property type="term" value="F:endonuclease activity"/>
    <property type="evidence" value="ECO:0007669"/>
    <property type="project" value="UniProtKB-KW"/>
</dbReference>
<dbReference type="CDD" id="cd00085">
    <property type="entry name" value="HNHc"/>
    <property type="match status" value="1"/>
</dbReference>
<dbReference type="SMART" id="SM00507">
    <property type="entry name" value="HNHc"/>
    <property type="match status" value="1"/>
</dbReference>
<sequence length="424" mass="48203">MSNYVFVIDSDRQPCNPIHPAQARLLLSQKKAAVLRCYPFTIILKEKVENVEIKPLTIKIAPGSKVTGLALVSEENVIWGAELTHRSQQIKSDLESRRAIRRSRRNRKTRYRPARFLNRKRQKRWLAPSLQHRVETTLTWVKKLIRYCPVTDIVQELVRFDLQKIENPEISGIEYQQGELPGYEVREYLLQKWSRQCTYCGTKNTPLQIEHIHPKSKGGTNRISNLCIACESCNTSKGTQDIKDFLSGKQNLLKQILSQAKTPLKDAAAVNSTRWALFNALKATGLSVSTGSGGQTKFNRTRLNILKSHWLDAACVGKIESLKVLTKQPLLLKAMGHGTRQRCRVNRFGFPVGHAPKAKFFQGFQTGDIVKAAIPKGKFSGHYVGRIAIRFRPSFVLQLPNSKFDVHPKYLIPVQKHDGFSYSF</sequence>
<feature type="domain" description="HNH nuclease" evidence="1">
    <location>
        <begin position="184"/>
        <end position="235"/>
    </location>
</feature>
<dbReference type="InterPro" id="IPR052892">
    <property type="entry name" value="NA-targeting_endonuclease"/>
</dbReference>